<evidence type="ECO:0000313" key="3">
    <source>
        <dbReference type="Proteomes" id="UP001314170"/>
    </source>
</evidence>
<comment type="caution">
    <text evidence="2">The sequence shown here is derived from an EMBL/GenBank/DDBJ whole genome shotgun (WGS) entry which is preliminary data.</text>
</comment>
<keyword evidence="3" id="KW-1185">Reference proteome</keyword>
<dbReference type="EMBL" id="CAWUPB010000913">
    <property type="protein sequence ID" value="CAK7329435.1"/>
    <property type="molecule type" value="Genomic_DNA"/>
</dbReference>
<feature type="region of interest" description="Disordered" evidence="1">
    <location>
        <begin position="1"/>
        <end position="20"/>
    </location>
</feature>
<gene>
    <name evidence="2" type="ORF">DCAF_LOCUS7190</name>
</gene>
<sequence length="70" mass="7988">MKDHRLRRKPKGDRDDMEDNQEVVTWKARGKMGVVDVVKWPLEVPKGHVEISKLSLTAKRRPVAARLASA</sequence>
<evidence type="ECO:0000313" key="2">
    <source>
        <dbReference type="EMBL" id="CAK7329435.1"/>
    </source>
</evidence>
<organism evidence="2 3">
    <name type="scientific">Dovyalis caffra</name>
    <dbReference type="NCBI Taxonomy" id="77055"/>
    <lineage>
        <taxon>Eukaryota</taxon>
        <taxon>Viridiplantae</taxon>
        <taxon>Streptophyta</taxon>
        <taxon>Embryophyta</taxon>
        <taxon>Tracheophyta</taxon>
        <taxon>Spermatophyta</taxon>
        <taxon>Magnoliopsida</taxon>
        <taxon>eudicotyledons</taxon>
        <taxon>Gunneridae</taxon>
        <taxon>Pentapetalae</taxon>
        <taxon>rosids</taxon>
        <taxon>fabids</taxon>
        <taxon>Malpighiales</taxon>
        <taxon>Salicaceae</taxon>
        <taxon>Flacourtieae</taxon>
        <taxon>Dovyalis</taxon>
    </lineage>
</organism>
<evidence type="ECO:0000256" key="1">
    <source>
        <dbReference type="SAM" id="MobiDB-lite"/>
    </source>
</evidence>
<dbReference type="AlphaFoldDB" id="A0AAV1R8Z1"/>
<reference evidence="2 3" key="1">
    <citation type="submission" date="2024-01" db="EMBL/GenBank/DDBJ databases">
        <authorList>
            <person name="Waweru B."/>
        </authorList>
    </citation>
    <scope>NUCLEOTIDE SEQUENCE [LARGE SCALE GENOMIC DNA]</scope>
</reference>
<protein>
    <submittedName>
        <fullName evidence="2">Uncharacterized protein</fullName>
    </submittedName>
</protein>
<name>A0AAV1R8Z1_9ROSI</name>
<feature type="compositionally biased region" description="Basic residues" evidence="1">
    <location>
        <begin position="1"/>
        <end position="11"/>
    </location>
</feature>
<accession>A0AAV1R8Z1</accession>
<proteinExistence type="predicted"/>
<dbReference type="Proteomes" id="UP001314170">
    <property type="component" value="Unassembled WGS sequence"/>
</dbReference>